<evidence type="ECO:0008006" key="3">
    <source>
        <dbReference type="Google" id="ProtNLM"/>
    </source>
</evidence>
<sequence>MTLSAYRGTCMPVHVIDSLGTVAPAQWDALVPGNQPFLRHAFLSSLEDSGSLGPRSGWRAEHVLHYENDQLVAALPAYRKWHSYGEYVFDHGWADACRRAGIAYYPKLLVAVPFSPVSGSRILSATPQGGRELLSELPAYLQSEGLSSAHVNFTDPAADALLESQPGWLQRIGCQFHWHNRGYRDFQDFLDALSSRKRKQMRKEREQVAGQGIEFEWLEGGQMSEVLWDFVYACYSNTYEIRGQAPYLTREFFSLLAERMPESIRVVIALQGSRPVAMAFSLIGGDSFYGRYWGCLAEFDRLHFETCFYQGMDYAITHGLQRFDAGAQGEHKLIRGFEPQITRSWHYLMHPGLKDAVSEFLEQERAGIMAYAEQARSALPYRHVD</sequence>
<evidence type="ECO:0000313" key="2">
    <source>
        <dbReference type="Proteomes" id="UP000278062"/>
    </source>
</evidence>
<organism evidence="1 2">
    <name type="scientific">Pseudomonas syringae pv. apii</name>
    <dbReference type="NCBI Taxonomy" id="81036"/>
    <lineage>
        <taxon>Bacteria</taxon>
        <taxon>Pseudomonadati</taxon>
        <taxon>Pseudomonadota</taxon>
        <taxon>Gammaproteobacteria</taxon>
        <taxon>Pseudomonadales</taxon>
        <taxon>Pseudomonadaceae</taxon>
        <taxon>Pseudomonas</taxon>
    </lineage>
</organism>
<dbReference type="InterPro" id="IPR007434">
    <property type="entry name" value="FemAB-like"/>
</dbReference>
<dbReference type="AlphaFoldDB" id="A0A3M3RBZ9"/>
<evidence type="ECO:0000313" key="1">
    <source>
        <dbReference type="EMBL" id="RMN93960.1"/>
    </source>
</evidence>
<dbReference type="EMBL" id="RBPL01000096">
    <property type="protein sequence ID" value="RMN93960.1"/>
    <property type="molecule type" value="Genomic_DNA"/>
</dbReference>
<comment type="caution">
    <text evidence="1">The sequence shown here is derived from an EMBL/GenBank/DDBJ whole genome shotgun (WGS) entry which is preliminary data.</text>
</comment>
<accession>A0A3M3RBZ9</accession>
<dbReference type="Proteomes" id="UP000278062">
    <property type="component" value="Unassembled WGS sequence"/>
</dbReference>
<dbReference type="SUPFAM" id="SSF55729">
    <property type="entry name" value="Acyl-CoA N-acyltransferases (Nat)"/>
    <property type="match status" value="1"/>
</dbReference>
<dbReference type="Pfam" id="PF04339">
    <property type="entry name" value="FemAB_like"/>
    <property type="match status" value="1"/>
</dbReference>
<gene>
    <name evidence="1" type="ORF">ALQ49_04011</name>
</gene>
<dbReference type="InterPro" id="IPR016181">
    <property type="entry name" value="Acyl_CoA_acyltransferase"/>
</dbReference>
<proteinExistence type="predicted"/>
<dbReference type="Gene3D" id="3.40.630.30">
    <property type="match status" value="1"/>
</dbReference>
<name>A0A3M3RBZ9_9PSED</name>
<dbReference type="PANTHER" id="PTHR47017">
    <property type="entry name" value="ACYL-COA"/>
    <property type="match status" value="1"/>
</dbReference>
<reference evidence="1 2" key="1">
    <citation type="submission" date="2018-08" db="EMBL/GenBank/DDBJ databases">
        <title>Recombination of ecologically and evolutionarily significant loci maintains genetic cohesion in the Pseudomonas syringae species complex.</title>
        <authorList>
            <person name="Dillon M."/>
            <person name="Thakur S."/>
            <person name="Almeida R.N.D."/>
            <person name="Weir B.S."/>
            <person name="Guttman D.S."/>
        </authorList>
    </citation>
    <scope>NUCLEOTIDE SEQUENCE [LARGE SCALE GENOMIC DNA]</scope>
    <source>
        <strain evidence="1 2">1089_5</strain>
    </source>
</reference>
<dbReference type="PANTHER" id="PTHR47017:SF1">
    <property type="entry name" value="ACYL-COA"/>
    <property type="match status" value="1"/>
</dbReference>
<protein>
    <recommendedName>
        <fullName evidence="3">Acyl-CoA N-acyltransferase</fullName>
    </recommendedName>
</protein>